<accession>A0A0F5YF77</accession>
<dbReference type="AlphaFoldDB" id="A0A0F5YF77"/>
<keyword evidence="1" id="KW-0812">Transmembrane</keyword>
<gene>
    <name evidence="2" type="ORF">WN50_15195</name>
</gene>
<feature type="transmembrane region" description="Helical" evidence="1">
    <location>
        <begin position="15"/>
        <end position="40"/>
    </location>
</feature>
<dbReference type="Proteomes" id="UP000033607">
    <property type="component" value="Unassembled WGS sequence"/>
</dbReference>
<keyword evidence="1" id="KW-0472">Membrane</keyword>
<evidence type="ECO:0000313" key="2">
    <source>
        <dbReference type="EMBL" id="KKD37292.1"/>
    </source>
</evidence>
<reference evidence="2 3" key="1">
    <citation type="submission" date="2015-06" db="EMBL/GenBank/DDBJ databases">
        <title>Draft genome assembly of filamentous brackish cyanobacterium Limnoraphis robusta strain CS-951.</title>
        <authorList>
            <person name="Willis A."/>
            <person name="Parks M."/>
            <person name="Burford M.A."/>
        </authorList>
    </citation>
    <scope>NUCLEOTIDE SEQUENCE [LARGE SCALE GENOMIC DNA]</scope>
    <source>
        <strain evidence="2 3">CS-951</strain>
    </source>
</reference>
<evidence type="ECO:0000256" key="1">
    <source>
        <dbReference type="SAM" id="Phobius"/>
    </source>
</evidence>
<evidence type="ECO:0000313" key="3">
    <source>
        <dbReference type="Proteomes" id="UP000033607"/>
    </source>
</evidence>
<dbReference type="EMBL" id="LATL02000340">
    <property type="protein sequence ID" value="KKD37292.1"/>
    <property type="molecule type" value="Genomic_DNA"/>
</dbReference>
<dbReference type="RefSeq" id="WP_046279404.1">
    <property type="nucleotide sequence ID" value="NZ_LATL02000340.1"/>
</dbReference>
<sequence length="94" mass="10566">MLKLLIALIHAIQPFIVPLCFVSAWGLIILLVWSLGSAIFDTTRRAQRMHQIPCADCAYFTKDYHLKCPVRPTIALSEEAIDCPDFCPIGGRYS</sequence>
<dbReference type="OrthoDB" id="514667at2"/>
<organism evidence="2 3">
    <name type="scientific">Limnoraphis robusta CS-951</name>
    <dbReference type="NCBI Taxonomy" id="1637645"/>
    <lineage>
        <taxon>Bacteria</taxon>
        <taxon>Bacillati</taxon>
        <taxon>Cyanobacteriota</taxon>
        <taxon>Cyanophyceae</taxon>
        <taxon>Oscillatoriophycideae</taxon>
        <taxon>Oscillatoriales</taxon>
        <taxon>Sirenicapillariaceae</taxon>
        <taxon>Limnoraphis</taxon>
    </lineage>
</organism>
<proteinExistence type="predicted"/>
<protein>
    <submittedName>
        <fullName evidence="2">Uncharacterized protein</fullName>
    </submittedName>
</protein>
<name>A0A0F5YF77_9CYAN</name>
<keyword evidence="1" id="KW-1133">Transmembrane helix</keyword>
<comment type="caution">
    <text evidence="2">The sequence shown here is derived from an EMBL/GenBank/DDBJ whole genome shotgun (WGS) entry which is preliminary data.</text>
</comment>